<dbReference type="InterPro" id="IPR045006">
    <property type="entry name" value="CHLI-like"/>
</dbReference>
<dbReference type="GO" id="GO:0005524">
    <property type="term" value="F:ATP binding"/>
    <property type="evidence" value="ECO:0007669"/>
    <property type="project" value="UniProtKB-KW"/>
</dbReference>
<dbReference type="PANTHER" id="PTHR32039">
    <property type="entry name" value="MAGNESIUM-CHELATASE SUBUNIT CHLI"/>
    <property type="match status" value="1"/>
</dbReference>
<protein>
    <submittedName>
        <fullName evidence="5">Mg chelatase-like protein</fullName>
    </submittedName>
</protein>
<dbReference type="AlphaFoldDB" id="A0A133XX13"/>
<dbReference type="InterPro" id="IPR001208">
    <property type="entry name" value="MCM_dom"/>
</dbReference>
<dbReference type="Pfam" id="PF13541">
    <property type="entry name" value="ChlI"/>
    <property type="match status" value="1"/>
</dbReference>
<dbReference type="NCBIfam" id="TIGR00368">
    <property type="entry name" value="YifB family Mg chelatase-like AAA ATPase"/>
    <property type="match status" value="1"/>
</dbReference>
<dbReference type="InterPro" id="IPR014721">
    <property type="entry name" value="Ribsml_uS5_D2-typ_fold_subgr"/>
</dbReference>
<dbReference type="Gene3D" id="3.30.230.10">
    <property type="match status" value="1"/>
</dbReference>
<sequence length="549" mass="58926">MSSMSASIHTAILRGIQAIPIEVEVGTSRGIPGLTIVGMPDVAVLEARSRIRCALRASGFHIPRLHITINLSPSDIRKTGTALDLPIAAGILCATQQIRADTIKDFLLVGELSLDGTVCPVRGEAAYELLCQQQALTLCGAVLDAQKAWCIHALADLRSKPRIENASAIRNNLSSEVALHGDNDARGSARSMYGHELGEKDGRELGDYNQVFGQELVKRALVIAAAGKHGLLMIGPPGAGKTMLARRLPSILPSLDAAEIQEATLVHSVAGIPIQSLQEGKRAFRAPHHAISLAGMVGGGRPMLPGEISLAHKGVLFLDEIPEFPSHTLQALRQPMEQKSIRLVRVDGIYEFPCDFVLIAAANPCPCGYYGDSKHRCTCSTSTIEKYLGKLGGPLMDRIDLQVDVARPDSKKVITGQKGLSTQAMREQVLRGVAFRKKRLEQECSMKATREQDTLSKTSDAAAVNTVANAASVVSARNPTKAKKDSPTKDFSNEARHALAALCDSYALGGRAITRTIGVARTIADLDERMTIEADDVIEAVSYRMRGSL</sequence>
<dbReference type="SUPFAM" id="SSF52540">
    <property type="entry name" value="P-loop containing nucleoside triphosphate hydrolases"/>
    <property type="match status" value="1"/>
</dbReference>
<comment type="similarity">
    <text evidence="1">Belongs to the Mg-chelatase subunits D/I family. ComM subfamily.</text>
</comment>
<dbReference type="STRING" id="1393034.HMPREF3192_00130"/>
<dbReference type="PATRIC" id="fig|1393034.3.peg.123"/>
<reference evidence="6" key="1">
    <citation type="submission" date="2016-01" db="EMBL/GenBank/DDBJ databases">
        <authorList>
            <person name="Mitreva M."/>
            <person name="Pepin K.H."/>
            <person name="Mihindukulasuriya K.A."/>
            <person name="Fulton R."/>
            <person name="Fronick C."/>
            <person name="O'Laughlin M."/>
            <person name="Miner T."/>
            <person name="Herter B."/>
            <person name="Rosa B.A."/>
            <person name="Cordes M."/>
            <person name="Tomlinson C."/>
            <person name="Wollam A."/>
            <person name="Palsikar V.B."/>
            <person name="Mardis E.R."/>
            <person name="Wilson R.K."/>
        </authorList>
    </citation>
    <scope>NUCLEOTIDE SEQUENCE [LARGE SCALE GENOMIC DNA]</scope>
    <source>
        <strain evidence="6">DNF00019</strain>
    </source>
</reference>
<evidence type="ECO:0000313" key="5">
    <source>
        <dbReference type="EMBL" id="KXB35480.1"/>
    </source>
</evidence>
<organism evidence="5 6">
    <name type="scientific">Atopobium deltae</name>
    <dbReference type="NCBI Taxonomy" id="1393034"/>
    <lineage>
        <taxon>Bacteria</taxon>
        <taxon>Bacillati</taxon>
        <taxon>Actinomycetota</taxon>
        <taxon>Coriobacteriia</taxon>
        <taxon>Coriobacteriales</taxon>
        <taxon>Atopobiaceae</taxon>
        <taxon>Atopobium</taxon>
    </lineage>
</organism>
<keyword evidence="6" id="KW-1185">Reference proteome</keyword>
<keyword evidence="3" id="KW-0067">ATP-binding</keyword>
<feature type="domain" description="AAA+ ATPase" evidence="4">
    <location>
        <begin position="227"/>
        <end position="409"/>
    </location>
</feature>
<dbReference type="InterPro" id="IPR020568">
    <property type="entry name" value="Ribosomal_Su5_D2-typ_SF"/>
</dbReference>
<evidence type="ECO:0000259" key="4">
    <source>
        <dbReference type="SMART" id="SM00382"/>
    </source>
</evidence>
<dbReference type="Pfam" id="PF13335">
    <property type="entry name" value="Mg_chelatase_C"/>
    <property type="match status" value="1"/>
</dbReference>
<dbReference type="EMBL" id="LSCR01000002">
    <property type="protein sequence ID" value="KXB35480.1"/>
    <property type="molecule type" value="Genomic_DNA"/>
</dbReference>
<comment type="caution">
    <text evidence="5">The sequence shown here is derived from an EMBL/GenBank/DDBJ whole genome shotgun (WGS) entry which is preliminary data.</text>
</comment>
<accession>A0A133XX13</accession>
<proteinExistence type="inferred from homology"/>
<dbReference type="InterPro" id="IPR004482">
    <property type="entry name" value="Mg_chelat-rel"/>
</dbReference>
<evidence type="ECO:0000313" key="6">
    <source>
        <dbReference type="Proteomes" id="UP000070675"/>
    </source>
</evidence>
<evidence type="ECO:0000256" key="2">
    <source>
        <dbReference type="ARBA" id="ARBA00022741"/>
    </source>
</evidence>
<dbReference type="PANTHER" id="PTHR32039:SF7">
    <property type="entry name" value="COMPETENCE PROTEIN COMM"/>
    <property type="match status" value="1"/>
</dbReference>
<dbReference type="InterPro" id="IPR025158">
    <property type="entry name" value="Mg_chelat-rel_C"/>
</dbReference>
<dbReference type="Gene3D" id="3.40.50.300">
    <property type="entry name" value="P-loop containing nucleotide triphosphate hydrolases"/>
    <property type="match status" value="1"/>
</dbReference>
<keyword evidence="2" id="KW-0547">Nucleotide-binding</keyword>
<dbReference type="SMART" id="SM00382">
    <property type="entry name" value="AAA"/>
    <property type="match status" value="1"/>
</dbReference>
<evidence type="ECO:0000256" key="3">
    <source>
        <dbReference type="ARBA" id="ARBA00022840"/>
    </source>
</evidence>
<dbReference type="InterPro" id="IPR003593">
    <property type="entry name" value="AAA+_ATPase"/>
</dbReference>
<dbReference type="Proteomes" id="UP000070675">
    <property type="component" value="Unassembled WGS sequence"/>
</dbReference>
<dbReference type="GO" id="GO:0003677">
    <property type="term" value="F:DNA binding"/>
    <property type="evidence" value="ECO:0007669"/>
    <property type="project" value="InterPro"/>
</dbReference>
<dbReference type="InterPro" id="IPR000523">
    <property type="entry name" value="Mg_chelatse_chII-like_cat_dom"/>
</dbReference>
<gene>
    <name evidence="5" type="ORF">HMPREF3192_00130</name>
</gene>
<dbReference type="SUPFAM" id="SSF54211">
    <property type="entry name" value="Ribosomal protein S5 domain 2-like"/>
    <property type="match status" value="1"/>
</dbReference>
<dbReference type="PRINTS" id="PR01657">
    <property type="entry name" value="MCMFAMILY"/>
</dbReference>
<dbReference type="CDD" id="cd00009">
    <property type="entry name" value="AAA"/>
    <property type="match status" value="1"/>
</dbReference>
<dbReference type="Pfam" id="PF01078">
    <property type="entry name" value="Mg_chelatase"/>
    <property type="match status" value="1"/>
</dbReference>
<dbReference type="InterPro" id="IPR027417">
    <property type="entry name" value="P-loop_NTPase"/>
</dbReference>
<name>A0A133XX13_9ACTN</name>
<evidence type="ECO:0000256" key="1">
    <source>
        <dbReference type="ARBA" id="ARBA00006354"/>
    </source>
</evidence>